<keyword evidence="2" id="KW-1185">Reference proteome</keyword>
<reference evidence="1 2" key="1">
    <citation type="submission" date="2020-05" db="EMBL/GenBank/DDBJ databases">
        <title>Paenibacillus glebae, sp. nov., Paenibacillus humi sp. nov., Paenibacillus pedi sp. nov., Paenibacillus terrestris sp. nov. and Paenibacillus terricola sp. nov., isolated from a forest top soil sample.</title>
        <authorList>
            <person name="Qi S."/>
            <person name="Carlier A."/>
            <person name="Cnockaert M."/>
            <person name="Vandamme P."/>
        </authorList>
    </citation>
    <scope>NUCLEOTIDE SEQUENCE [LARGE SCALE GENOMIC DNA]</scope>
    <source>
        <strain evidence="1 2">LMG 29502</strain>
    </source>
</reference>
<evidence type="ECO:0000313" key="1">
    <source>
        <dbReference type="EMBL" id="NQX47466.1"/>
    </source>
</evidence>
<gene>
    <name evidence="1" type="ORF">HQN87_19210</name>
</gene>
<dbReference type="Proteomes" id="UP000711047">
    <property type="component" value="Unassembled WGS sequence"/>
</dbReference>
<name>A0ABX2DVJ9_9BACL</name>
<dbReference type="InterPro" id="IPR008949">
    <property type="entry name" value="Isoprenoid_synthase_dom_sf"/>
</dbReference>
<accession>A0ABX2DVJ9</accession>
<dbReference type="SUPFAM" id="SSF48576">
    <property type="entry name" value="Terpenoid synthases"/>
    <property type="match status" value="1"/>
</dbReference>
<dbReference type="RefSeq" id="WP_173136688.1">
    <property type="nucleotide sequence ID" value="NZ_JABMKX010000010.1"/>
</dbReference>
<protein>
    <submittedName>
        <fullName evidence="1">Uncharacterized protein</fullName>
    </submittedName>
</protein>
<organism evidence="1 2">
    <name type="scientific">Paenibacillus tritici</name>
    <dbReference type="NCBI Taxonomy" id="1873425"/>
    <lineage>
        <taxon>Bacteria</taxon>
        <taxon>Bacillati</taxon>
        <taxon>Bacillota</taxon>
        <taxon>Bacilli</taxon>
        <taxon>Bacillales</taxon>
        <taxon>Paenibacillaceae</taxon>
        <taxon>Paenibacillus</taxon>
    </lineage>
</organism>
<evidence type="ECO:0000313" key="2">
    <source>
        <dbReference type="Proteomes" id="UP000711047"/>
    </source>
</evidence>
<dbReference type="EMBL" id="JABMKX010000010">
    <property type="protein sequence ID" value="NQX47466.1"/>
    <property type="molecule type" value="Genomic_DNA"/>
</dbReference>
<proteinExistence type="predicted"/>
<sequence length="312" mass="35498">MDWLHAYEDELRLVFEESRKVISAFPEPLNAYGQSYLDQFNVFKLDSHKNYICYLLPFWLQDRCSLSPALTRSMSAGNVFFMLYFFLQDDLMDSRETPADQALPLANLLYVEFLSIYLPLFPADSPFWSYFNRYITEWADSVSGEAGRDYFLNDRIRISHKASPLKLSLTAALLLSGQSPLIAGAEEMLHTVLLTLQMLDDYEDWEEDLRDGNYNCLLSLARTYAGAAGEPLTEAAVKDFIYITGGLAAYAATAEANHLMLEDFPWQLPRLLSFHLVLVKNLQQIAAAIEAEKQLLQAGGLDYWLSRHGNLS</sequence>
<comment type="caution">
    <text evidence="1">The sequence shown here is derived from an EMBL/GenBank/DDBJ whole genome shotgun (WGS) entry which is preliminary data.</text>
</comment>